<keyword evidence="1" id="KW-0472">Membrane</keyword>
<protein>
    <submittedName>
        <fullName evidence="2">HAE1 family hydrophobic/amphiphilic exporter-1</fullName>
    </submittedName>
</protein>
<organism evidence="2 4">
    <name type="scientific">Trueperella abortisuis</name>
    <dbReference type="NCBI Taxonomy" id="445930"/>
    <lineage>
        <taxon>Bacteria</taxon>
        <taxon>Bacillati</taxon>
        <taxon>Actinomycetota</taxon>
        <taxon>Actinomycetes</taxon>
        <taxon>Actinomycetales</taxon>
        <taxon>Actinomycetaceae</taxon>
        <taxon>Trueperella</taxon>
    </lineage>
</organism>
<keyword evidence="4" id="KW-1185">Reference proteome</keyword>
<feature type="transmembrane region" description="Helical" evidence="1">
    <location>
        <begin position="12"/>
        <end position="33"/>
    </location>
</feature>
<feature type="transmembrane region" description="Helical" evidence="1">
    <location>
        <begin position="467"/>
        <end position="494"/>
    </location>
</feature>
<dbReference type="SUPFAM" id="SSF82866">
    <property type="entry name" value="Multidrug efflux transporter AcrB transmembrane domain"/>
    <property type="match status" value="2"/>
</dbReference>
<dbReference type="Gene3D" id="3.30.70.1440">
    <property type="entry name" value="Multidrug efflux transporter AcrB pore domain"/>
    <property type="match status" value="1"/>
</dbReference>
<evidence type="ECO:0000256" key="1">
    <source>
        <dbReference type="SAM" id="Phobius"/>
    </source>
</evidence>
<feature type="transmembrane region" description="Helical" evidence="1">
    <location>
        <begin position="991"/>
        <end position="1016"/>
    </location>
</feature>
<feature type="transmembrane region" description="Helical" evidence="1">
    <location>
        <begin position="916"/>
        <end position="937"/>
    </location>
</feature>
<dbReference type="Pfam" id="PF00873">
    <property type="entry name" value="ACR_tran"/>
    <property type="match status" value="1"/>
</dbReference>
<gene>
    <name evidence="2" type="ORF">J2S45_000005</name>
    <name evidence="3" type="ORF">J2S45_002173</name>
</gene>
<dbReference type="PANTHER" id="PTHR32063">
    <property type="match status" value="1"/>
</dbReference>
<name>A0ABT9PF39_9ACTO</name>
<dbReference type="Gene3D" id="3.30.70.1320">
    <property type="entry name" value="Multidrug efflux transporter AcrB pore domain like"/>
    <property type="match status" value="1"/>
</dbReference>
<evidence type="ECO:0000313" key="3">
    <source>
        <dbReference type="EMBL" id="MDP9833494.1"/>
    </source>
</evidence>
<dbReference type="RefSeq" id="WP_307634111.1">
    <property type="nucleotide sequence ID" value="NZ_JAUSQL010000001.1"/>
</dbReference>
<accession>A0ABT9PF39</accession>
<dbReference type="InterPro" id="IPR027463">
    <property type="entry name" value="AcrB_DN_DC_subdom"/>
</dbReference>
<feature type="transmembrane region" description="Helical" evidence="1">
    <location>
        <begin position="435"/>
        <end position="455"/>
    </location>
</feature>
<feature type="transmembrane region" description="Helical" evidence="1">
    <location>
        <begin position="860"/>
        <end position="879"/>
    </location>
</feature>
<dbReference type="SUPFAM" id="SSF82693">
    <property type="entry name" value="Multidrug efflux transporter AcrB pore domain, PN1, PN2, PC1 and PC2 subdomains"/>
    <property type="match status" value="2"/>
</dbReference>
<dbReference type="Gene3D" id="1.20.1640.10">
    <property type="entry name" value="Multidrug efflux transporter AcrB transmembrane domain"/>
    <property type="match status" value="2"/>
</dbReference>
<proteinExistence type="predicted"/>
<feature type="transmembrane region" description="Helical" evidence="1">
    <location>
        <begin position="338"/>
        <end position="357"/>
    </location>
</feature>
<dbReference type="PANTHER" id="PTHR32063:SF0">
    <property type="entry name" value="SWARMING MOTILITY PROTEIN SWRC"/>
    <property type="match status" value="1"/>
</dbReference>
<keyword evidence="1" id="KW-1133">Transmembrane helix</keyword>
<dbReference type="EMBL" id="JAUSQL010000001">
    <property type="protein sequence ID" value="MDP9831326.1"/>
    <property type="molecule type" value="Genomic_DNA"/>
</dbReference>
<dbReference type="EMBL" id="JAUSQL010000001">
    <property type="protein sequence ID" value="MDP9833494.1"/>
    <property type="molecule type" value="Genomic_DNA"/>
</dbReference>
<keyword evidence="1" id="KW-0812">Transmembrane</keyword>
<dbReference type="Gene3D" id="3.30.70.1430">
    <property type="entry name" value="Multidrug efflux transporter AcrB pore domain"/>
    <property type="match status" value="2"/>
</dbReference>
<evidence type="ECO:0000313" key="2">
    <source>
        <dbReference type="EMBL" id="MDP9831326.1"/>
    </source>
</evidence>
<feature type="transmembrane region" description="Helical" evidence="1">
    <location>
        <begin position="886"/>
        <end position="910"/>
    </location>
</feature>
<sequence length="1028" mass="107860">MFRLAEGSLKNRPFVALVSTVIFVLGIFALATLRQELIPRVELPVINVVATSPGATSEQMRDRVSVPIEQQVSTIAEVSDTSTTSRSSVSIVTIELDYGTDIARAANRVEQSISRAKMNFPDNLTYDVVSGGTSDIPLAYVAVTSDGDPLEVAQRLRSTVVPAIEQEEGVASVQLLGAPEQRVSITLDQARIAELGISADAVQQALEDNGLSVPVGSLVQGDESRDVTVGQEIDSVEALRQIPVVAGEAQPGQPATVYPLSDIAEVRLAQAPAQMVGRIDGESALGIVVFPTANANIVQVTDRVTDVFDELAPSVGSNTHFTTLFTQAPFITGSIESLAQEGLLGLVFAVVVILIFLTSIRSTLVTALSIPLSLLVGFIGMLVGGYSLNMLTLAALTLSIGRVVDDSIVVIENIKRHLEYGKPKREAILDAVREVASAITASTVVSFIVFVPVGLVPGMVGELFRPFAFTVVIALAASLLVALTIVPVLAYWFLRPSKEAVAAAAAGEAEEFRRRAQDKERRYWLHRAYEPALRTTQKHPAITLVAAVAILAVAAALFPLLKINLLGGTNEGTVTIAQTTTPGASMEAKVAQADATEEKISAVKGVESTAATIGSSPMAMGGSGRSGDSIMYMIAVDEEADITSLTDAIVAAGDSVTGEGTTSSSAQSMLGSGTIDVNVTAPTPQALSEATERINDALSQLSEIKRAEHNASAITPAVQVNVNRDAAAAVGLTENDVVGMIAAQMVEPKIGQITIDNVDTSIYISIDDPVTTIDELRAMTILGQPLEAFATVDEVDSLPTIVTMNGQTTTTVSATPVDTDNLGHATDAVRETVDGLDLPDGTTTSMGGASQQLAESFSQLALALAAAVLLIYVVLVWIFRSLLQPALLLVAIPFAAIGSVLALLMTGTALDMSAMIGLLMLAGIVVTNAVVMVDLINQYREQGMDLASAVHDGAMRRVRPVAMTSLATIVAMIPMALGLSSSTGFISTPLAITVIGGLITSTLLTLILLPILYRLVEGVAERRRAKVE</sequence>
<dbReference type="InterPro" id="IPR001036">
    <property type="entry name" value="Acrflvin-R"/>
</dbReference>
<dbReference type="PRINTS" id="PR00702">
    <property type="entry name" value="ACRIFLAVINRP"/>
</dbReference>
<reference evidence="2 4" key="1">
    <citation type="submission" date="2023-07" db="EMBL/GenBank/DDBJ databases">
        <title>Sequencing the genomes of 1000 actinobacteria strains.</title>
        <authorList>
            <person name="Klenk H.-P."/>
        </authorList>
    </citation>
    <scope>NUCLEOTIDE SEQUENCE [LARGE SCALE GENOMIC DNA]</scope>
    <source>
        <strain evidence="2 4">DSM 19515</strain>
    </source>
</reference>
<feature type="transmembrane region" description="Helical" evidence="1">
    <location>
        <begin position="541"/>
        <end position="561"/>
    </location>
</feature>
<dbReference type="Proteomes" id="UP001230145">
    <property type="component" value="Unassembled WGS sequence"/>
</dbReference>
<evidence type="ECO:0000313" key="4">
    <source>
        <dbReference type="Proteomes" id="UP001230145"/>
    </source>
</evidence>
<dbReference type="Gene3D" id="3.30.2090.10">
    <property type="entry name" value="Multidrug efflux transporter AcrB TolC docking domain, DN and DC subdomains"/>
    <property type="match status" value="2"/>
</dbReference>
<dbReference type="SUPFAM" id="SSF82714">
    <property type="entry name" value="Multidrug efflux transporter AcrB TolC docking domain, DN and DC subdomains"/>
    <property type="match status" value="2"/>
</dbReference>
<feature type="transmembrane region" description="Helical" evidence="1">
    <location>
        <begin position="958"/>
        <end position="979"/>
    </location>
</feature>
<comment type="caution">
    <text evidence="2">The sequence shown here is derived from an EMBL/GenBank/DDBJ whole genome shotgun (WGS) entry which is preliminary data.</text>
</comment>